<reference evidence="2" key="1">
    <citation type="submission" date="2012-05" db="EMBL/GenBank/DDBJ databases">
        <authorList>
            <person name="Krishnakumar V."/>
            <person name="Cheung F."/>
            <person name="Xiao Y."/>
            <person name="Chan A."/>
            <person name="Moskal W.A."/>
            <person name="Town C.D."/>
        </authorList>
    </citation>
    <scope>NUCLEOTIDE SEQUENCE</scope>
</reference>
<protein>
    <submittedName>
        <fullName evidence="2">Uncharacterized protein</fullName>
    </submittedName>
</protein>
<evidence type="ECO:0000256" key="1">
    <source>
        <dbReference type="SAM" id="MobiDB-lite"/>
    </source>
</evidence>
<proteinExistence type="evidence at transcript level"/>
<name>I3S1R8_LOTJA</name>
<sequence length="73" mass="8310">MTMTGDIKLKPTIFPFYQTSSNAVHDIRGSTNYEEQKGRNTMLLHPILHQQTRLGHRRGQNGPLLPNLLQSNP</sequence>
<evidence type="ECO:0000313" key="2">
    <source>
        <dbReference type="EMBL" id="AFK34210.1"/>
    </source>
</evidence>
<dbReference type="AlphaFoldDB" id="I3S1R8"/>
<accession>I3S1R8</accession>
<feature type="region of interest" description="Disordered" evidence="1">
    <location>
        <begin position="52"/>
        <end position="73"/>
    </location>
</feature>
<organism evidence="2">
    <name type="scientific">Lotus japonicus</name>
    <name type="common">Lotus corniculatus var. japonicus</name>
    <dbReference type="NCBI Taxonomy" id="34305"/>
    <lineage>
        <taxon>Eukaryota</taxon>
        <taxon>Viridiplantae</taxon>
        <taxon>Streptophyta</taxon>
        <taxon>Embryophyta</taxon>
        <taxon>Tracheophyta</taxon>
        <taxon>Spermatophyta</taxon>
        <taxon>Magnoliopsida</taxon>
        <taxon>eudicotyledons</taxon>
        <taxon>Gunneridae</taxon>
        <taxon>Pentapetalae</taxon>
        <taxon>rosids</taxon>
        <taxon>fabids</taxon>
        <taxon>Fabales</taxon>
        <taxon>Fabaceae</taxon>
        <taxon>Papilionoideae</taxon>
        <taxon>50 kb inversion clade</taxon>
        <taxon>NPAAA clade</taxon>
        <taxon>Hologalegina</taxon>
        <taxon>robinioid clade</taxon>
        <taxon>Loteae</taxon>
        <taxon>Lotus</taxon>
    </lineage>
</organism>
<dbReference type="EMBL" id="BT134415">
    <property type="protein sequence ID" value="AFK34210.1"/>
    <property type="molecule type" value="mRNA"/>
</dbReference>